<name>A0A9J6ZJZ0_9BACL</name>
<evidence type="ECO:0000256" key="1">
    <source>
        <dbReference type="SAM" id="Phobius"/>
    </source>
</evidence>
<proteinExistence type="predicted"/>
<protein>
    <submittedName>
        <fullName evidence="2">Uncharacterized protein</fullName>
    </submittedName>
</protein>
<feature type="transmembrane region" description="Helical" evidence="1">
    <location>
        <begin position="21"/>
        <end position="45"/>
    </location>
</feature>
<dbReference type="AlphaFoldDB" id="A0A9J6ZJZ0"/>
<dbReference type="EMBL" id="CP097899">
    <property type="protein sequence ID" value="URN96446.1"/>
    <property type="molecule type" value="Genomic_DNA"/>
</dbReference>
<feature type="transmembrane region" description="Helical" evidence="1">
    <location>
        <begin position="104"/>
        <end position="125"/>
    </location>
</feature>
<feature type="transmembrane region" description="Helical" evidence="1">
    <location>
        <begin position="73"/>
        <end position="92"/>
    </location>
</feature>
<dbReference type="KEGG" id="plig:NAG76_09595"/>
<keyword evidence="1" id="KW-0812">Transmembrane</keyword>
<reference evidence="2" key="1">
    <citation type="submission" date="2022-05" db="EMBL/GenBank/DDBJ databases">
        <title>Novel bacterial taxa in a minimal lignocellulolytic consortium and its capacity to transform plastics disclosed by genome-resolved metagenomics.</title>
        <authorList>
            <person name="Rodriguez C.A.D."/>
            <person name="Diaz-Garcia L."/>
            <person name="Herrera K."/>
            <person name="Tarazona N.A."/>
            <person name="Sproer C."/>
            <person name="Overmann J."/>
            <person name="Jimenez D.J."/>
        </authorList>
    </citation>
    <scope>NUCLEOTIDE SEQUENCE</scope>
    <source>
        <strain evidence="2">MAG5</strain>
    </source>
</reference>
<keyword evidence="1" id="KW-1133">Transmembrane helix</keyword>
<evidence type="ECO:0000313" key="2">
    <source>
        <dbReference type="EMBL" id="URN96446.1"/>
    </source>
</evidence>
<gene>
    <name evidence="2" type="ORF">NAG76_09595</name>
</gene>
<sequence>MKNKRDIHERLADKIQYGTGFFANFLKVTFFPLALALMMSLSLLFNNIARKIQSSTFSDSNSLLFVPGDATNSAEGLVFISSILYIFIWMIFKFNFDSRRMKIIFNSIVSFMLIGNILFTINASYDYYDVTKDQILIRENKNSVVNAYNISDISFVEVTYRIFDTVKGPDTYHFVYKVYMKNGIEFDMVDSPDFEKNIINVDTMLQANHVEFIKAHNAKYFLYKICEDSCSDDILKIYEVSEIIVE</sequence>
<accession>A0A9J6ZJZ0</accession>
<evidence type="ECO:0000313" key="3">
    <source>
        <dbReference type="Proteomes" id="UP001056756"/>
    </source>
</evidence>
<keyword evidence="1" id="KW-0472">Membrane</keyword>
<dbReference type="Proteomes" id="UP001056756">
    <property type="component" value="Chromosome"/>
</dbReference>
<organism evidence="2 3">
    <name type="scientific">Candidatus Pristimantibacillus lignocellulolyticus</name>
    <dbReference type="NCBI Taxonomy" id="2994561"/>
    <lineage>
        <taxon>Bacteria</taxon>
        <taxon>Bacillati</taxon>
        <taxon>Bacillota</taxon>
        <taxon>Bacilli</taxon>
        <taxon>Bacillales</taxon>
        <taxon>Paenibacillaceae</taxon>
        <taxon>Candidatus Pristimantibacillus</taxon>
    </lineage>
</organism>